<evidence type="ECO:0000256" key="4">
    <source>
        <dbReference type="ARBA" id="ARBA00022840"/>
    </source>
</evidence>
<evidence type="ECO:0000256" key="10">
    <source>
        <dbReference type="ARBA" id="ARBA00080411"/>
    </source>
</evidence>
<evidence type="ECO:0000256" key="3">
    <source>
        <dbReference type="ARBA" id="ARBA00022741"/>
    </source>
</evidence>
<evidence type="ECO:0000256" key="2">
    <source>
        <dbReference type="ARBA" id="ARBA00022490"/>
    </source>
</evidence>
<evidence type="ECO:0000256" key="12">
    <source>
        <dbReference type="SAM" id="MobiDB-lite"/>
    </source>
</evidence>
<evidence type="ECO:0000313" key="13">
    <source>
        <dbReference type="EMBL" id="BBA30357.1"/>
    </source>
</evidence>
<feature type="binding site" evidence="11">
    <location>
        <position position="81"/>
    </location>
    <ligand>
        <name>ATP</name>
        <dbReference type="ChEBI" id="CHEBI:30616"/>
    </ligand>
</feature>
<dbReference type="PIRSF" id="PIRSF002583">
    <property type="entry name" value="Hsp90"/>
    <property type="match status" value="1"/>
</dbReference>
<dbReference type="SUPFAM" id="SSF55874">
    <property type="entry name" value="ATPase domain of HSP90 chaperone/DNA topoisomerase II/histidine kinase"/>
    <property type="match status" value="1"/>
</dbReference>
<dbReference type="GO" id="GO:0140662">
    <property type="term" value="F:ATP-dependent protein folding chaperone"/>
    <property type="evidence" value="ECO:0007669"/>
    <property type="project" value="InterPro"/>
</dbReference>
<dbReference type="Proteomes" id="UP000267517">
    <property type="component" value="Chromosome II"/>
</dbReference>
<organism evidence="13 14">
    <name type="scientific">Prevotella melaninogenica</name>
    <dbReference type="NCBI Taxonomy" id="28132"/>
    <lineage>
        <taxon>Bacteria</taxon>
        <taxon>Pseudomonadati</taxon>
        <taxon>Bacteroidota</taxon>
        <taxon>Bacteroidia</taxon>
        <taxon>Bacteroidales</taxon>
        <taxon>Prevotellaceae</taxon>
        <taxon>Prevotella</taxon>
    </lineage>
</organism>
<dbReference type="GO" id="GO:0016887">
    <property type="term" value="F:ATP hydrolysis activity"/>
    <property type="evidence" value="ECO:0007669"/>
    <property type="project" value="InterPro"/>
</dbReference>
<dbReference type="EMBL" id="AP018050">
    <property type="protein sequence ID" value="BBA30357.1"/>
    <property type="molecule type" value="Genomic_DNA"/>
</dbReference>
<evidence type="ECO:0000256" key="5">
    <source>
        <dbReference type="ARBA" id="ARBA00023016"/>
    </source>
</evidence>
<keyword evidence="5" id="KW-0346">Stress response</keyword>
<dbReference type="InterPro" id="IPR020575">
    <property type="entry name" value="Hsp90_N"/>
</dbReference>
<evidence type="ECO:0000256" key="1">
    <source>
        <dbReference type="ARBA" id="ARBA00008239"/>
    </source>
</evidence>
<evidence type="ECO:0000256" key="7">
    <source>
        <dbReference type="ARBA" id="ARBA00067988"/>
    </source>
</evidence>
<feature type="binding site" evidence="11">
    <location>
        <position position="35"/>
    </location>
    <ligand>
        <name>ATP</name>
        <dbReference type="ChEBI" id="CHEBI:30616"/>
    </ligand>
</feature>
<dbReference type="OrthoDB" id="9802640at2"/>
<dbReference type="Pfam" id="PF00183">
    <property type="entry name" value="HSP90"/>
    <property type="match status" value="1"/>
</dbReference>
<dbReference type="InterPro" id="IPR019805">
    <property type="entry name" value="Heat_shock_protein_90_CS"/>
</dbReference>
<dbReference type="AlphaFoldDB" id="A0A250KKQ4"/>
<dbReference type="PANTHER" id="PTHR11528">
    <property type="entry name" value="HEAT SHOCK PROTEIN 90 FAMILY MEMBER"/>
    <property type="match status" value="1"/>
</dbReference>
<feature type="binding site" evidence="11">
    <location>
        <position position="328"/>
    </location>
    <ligand>
        <name>ATP</name>
        <dbReference type="ChEBI" id="CHEBI:30616"/>
    </ligand>
</feature>
<evidence type="ECO:0000256" key="11">
    <source>
        <dbReference type="PIRSR" id="PIRSR002583-1"/>
    </source>
</evidence>
<dbReference type="FunFam" id="3.30.565.10:FF:000076">
    <property type="entry name" value="Molecular chaperone HtpG"/>
    <property type="match status" value="1"/>
</dbReference>
<dbReference type="Gene3D" id="3.30.230.80">
    <property type="match status" value="1"/>
</dbReference>
<sequence>MQKGNIGVTTENIFPVIKKFLYSDHDIFLREMVSNAVDATQKLKTLSATGDFKGELGDLSVRVSLDEKAGTLTISDRGIGMTAEEIEKYINQIAFSGVNDFLEKYQDKAEAIIGHFGLGFYSSFMVAKKVEIITKSYKEGSKAVKWSCDGSPEYTLEDAEKEDRGSDIVLYIDDDCKEFLQKSKIEELLNKYCKFMAVPVVFGKKTEWKDGKMVDTEEDNVINSVEPLWVKAPSGLKDEDYKSFYRTLFPMNDEPLFWIHLNVDYPFNLTGILYFPRVKNNIELQRNKIQLYSNQVFVTDQVEGIVPEFLTLLHGVIDSPDIPLNVSRSYLQSDANVKKIATYITKKVADRLQSIFKENRKEFEEKWDDLKLFINYGMLSESDFYERAKDFSLIKDTEGKYFTFEEYNTLVKDNQTDKEGYLVNLYTSNKEEQYSYIEAAKQKGYSVIDASGQLDVPLLSMLEQKQEKTRYVRVDSDIVDRIIQKEDTPKNNLSADETDNLSEAFRSQIPAIEKADFTVDVQSLGESFQPVLVTQNEYMRRMKEMSQFQQGMGFYAQLPDSYNLVLNADHPLVKKVLDDVTANTAEELKPIASELKGQEARLAALHQSQDSKKAEELTQEEKDDMQNTQKTVSELQDKKKAIVAAYAKGNDIVHQLIDLALLQNGMLQGAALDKFLKRSISLIK</sequence>
<dbReference type="Pfam" id="PF13589">
    <property type="entry name" value="HATPase_c_3"/>
    <property type="match status" value="1"/>
</dbReference>
<gene>
    <name evidence="13" type="primary">htpG</name>
    <name evidence="13" type="ORF">PMEL_200885</name>
</gene>
<name>A0A250KKQ4_9BACT</name>
<dbReference type="GO" id="GO:0005524">
    <property type="term" value="F:ATP binding"/>
    <property type="evidence" value="ECO:0007669"/>
    <property type="project" value="UniProtKB-KW"/>
</dbReference>
<dbReference type="CDD" id="cd16927">
    <property type="entry name" value="HATPase_Hsp90-like"/>
    <property type="match status" value="1"/>
</dbReference>
<keyword evidence="4 11" id="KW-0067">ATP-binding</keyword>
<feature type="compositionally biased region" description="Basic and acidic residues" evidence="12">
    <location>
        <begin position="609"/>
        <end position="620"/>
    </location>
</feature>
<dbReference type="RefSeq" id="WP_120175369.1">
    <property type="nucleotide sequence ID" value="NZ_AP018050.1"/>
</dbReference>
<evidence type="ECO:0000256" key="9">
    <source>
        <dbReference type="ARBA" id="ARBA00079544"/>
    </source>
</evidence>
<reference evidence="13 14" key="1">
    <citation type="submission" date="2017-05" db="EMBL/GenBank/DDBJ databases">
        <title>whole genome sequence of Prevotella melaninogenica GAI 07411.</title>
        <authorList>
            <person name="Kondo Y."/>
            <person name="Hoshino T."/>
        </authorList>
    </citation>
    <scope>NUCLEOTIDE SEQUENCE [LARGE SCALE GENOMIC DNA]</scope>
    <source>
        <strain evidence="13 14">GAI 07411</strain>
    </source>
</reference>
<dbReference type="Gene3D" id="3.40.50.11260">
    <property type="match status" value="1"/>
</dbReference>
<dbReference type="NCBIfam" id="NF003555">
    <property type="entry name" value="PRK05218.1"/>
    <property type="match status" value="1"/>
</dbReference>
<dbReference type="PROSITE" id="PS00298">
    <property type="entry name" value="HSP90"/>
    <property type="match status" value="1"/>
</dbReference>
<feature type="region of interest" description="Disordered" evidence="12">
    <location>
        <begin position="607"/>
        <end position="630"/>
    </location>
</feature>
<dbReference type="SUPFAM" id="SSF54211">
    <property type="entry name" value="Ribosomal protein S5 domain 2-like"/>
    <property type="match status" value="1"/>
</dbReference>
<dbReference type="FunFam" id="3.30.230.80:FF:000008">
    <property type="entry name" value="Molecular chaperone HtpG"/>
    <property type="match status" value="1"/>
</dbReference>
<accession>A0A250KKQ4</accession>
<protein>
    <recommendedName>
        <fullName evidence="8">Chaperone protein HtpG</fullName>
    </recommendedName>
    <alternativeName>
        <fullName evidence="7">Chaperone protein htpG</fullName>
    </alternativeName>
    <alternativeName>
        <fullName evidence="9 10">Heat shock protein HtpG</fullName>
    </alternativeName>
</protein>
<evidence type="ECO:0000256" key="8">
    <source>
        <dbReference type="ARBA" id="ARBA00070675"/>
    </source>
</evidence>
<keyword evidence="6" id="KW-0143">Chaperone</keyword>
<evidence type="ECO:0000256" key="6">
    <source>
        <dbReference type="ARBA" id="ARBA00023186"/>
    </source>
</evidence>
<proteinExistence type="inferred from homology"/>
<dbReference type="Gene3D" id="3.30.565.10">
    <property type="entry name" value="Histidine kinase-like ATPase, C-terminal domain"/>
    <property type="match status" value="1"/>
</dbReference>
<dbReference type="GO" id="GO:0051082">
    <property type="term" value="F:unfolded protein binding"/>
    <property type="evidence" value="ECO:0007669"/>
    <property type="project" value="InterPro"/>
</dbReference>
<dbReference type="PRINTS" id="PR00775">
    <property type="entry name" value="HEATSHOCK90"/>
</dbReference>
<feature type="binding site" evidence="11">
    <location>
        <position position="76"/>
    </location>
    <ligand>
        <name>ATP</name>
        <dbReference type="ChEBI" id="CHEBI:30616"/>
    </ligand>
</feature>
<evidence type="ECO:0000313" key="14">
    <source>
        <dbReference type="Proteomes" id="UP000267517"/>
    </source>
</evidence>
<feature type="binding site" evidence="11">
    <location>
        <begin position="96"/>
        <end position="97"/>
    </location>
    <ligand>
        <name>ATP</name>
        <dbReference type="ChEBI" id="CHEBI:30616"/>
    </ligand>
</feature>
<dbReference type="InterPro" id="IPR001404">
    <property type="entry name" value="Hsp90_fam"/>
</dbReference>
<dbReference type="InterPro" id="IPR036890">
    <property type="entry name" value="HATPase_C_sf"/>
</dbReference>
<feature type="binding site" evidence="11">
    <location>
        <position position="31"/>
    </location>
    <ligand>
        <name>ATP</name>
        <dbReference type="ChEBI" id="CHEBI:30616"/>
    </ligand>
</feature>
<keyword evidence="2" id="KW-0963">Cytoplasm</keyword>
<dbReference type="InterPro" id="IPR020568">
    <property type="entry name" value="Ribosomal_Su5_D2-typ_SF"/>
</dbReference>
<comment type="similarity">
    <text evidence="1">Belongs to the heat shock protein 90 family.</text>
</comment>
<keyword evidence="3 11" id="KW-0547">Nucleotide-binding</keyword>